<evidence type="ECO:0000313" key="1">
    <source>
        <dbReference type="EMBL" id="EJT46727.1"/>
    </source>
</evidence>
<gene>
    <name evidence="1" type="ORF">A1Q1_04692</name>
</gene>
<dbReference type="VEuPathDB" id="FungiDB:A1Q1_04692"/>
<organism evidence="1 2">
    <name type="scientific">Trichosporon asahii var. asahii (strain ATCC 90039 / CBS 2479 / JCM 2466 / KCTC 7840 / NBRC 103889/ NCYC 2677 / UAMH 7654)</name>
    <name type="common">Yeast</name>
    <dbReference type="NCBI Taxonomy" id="1186058"/>
    <lineage>
        <taxon>Eukaryota</taxon>
        <taxon>Fungi</taxon>
        <taxon>Dikarya</taxon>
        <taxon>Basidiomycota</taxon>
        <taxon>Agaricomycotina</taxon>
        <taxon>Tremellomycetes</taxon>
        <taxon>Trichosporonales</taxon>
        <taxon>Trichosporonaceae</taxon>
        <taxon>Trichosporon</taxon>
    </lineage>
</organism>
<accession>J6EVA2</accession>
<dbReference type="KEGG" id="tasa:A1Q1_04692"/>
<dbReference type="AlphaFoldDB" id="J6EVA2"/>
<proteinExistence type="predicted"/>
<dbReference type="Proteomes" id="UP000002748">
    <property type="component" value="Unassembled WGS sequence"/>
</dbReference>
<dbReference type="RefSeq" id="XP_014178405.1">
    <property type="nucleotide sequence ID" value="XM_014322930.1"/>
</dbReference>
<dbReference type="GeneID" id="25988204"/>
<protein>
    <submittedName>
        <fullName evidence="1">Uncharacterized protein</fullName>
    </submittedName>
</protein>
<comment type="caution">
    <text evidence="1">The sequence shown here is derived from an EMBL/GenBank/DDBJ whole genome shotgun (WGS) entry which is preliminary data.</text>
</comment>
<dbReference type="HOGENOM" id="CLU_1042769_0_0_1"/>
<sequence>MQDVKNALVEVLEARIEQHGLPYDCSSALWPEEQPGLSCIISNDRLAFFITKDILDEFEEFDDYGETLNLSGCAHGTGSTVALMLDFIAGDRRADAPANGWPDGWLQNTKVVEVVRAIMLAEELRNSNLRLRFWQVFRSQEADGRADYRRLFREAAIGGSARLSAYFAAKIWMNEWVKKQKIDVWHAFSVQQIAGIPAAYLWAFSHPVMGTTTGQRKLSRPLTPDTFANIWAIERKFNEALTTYYTAKTAYEEFDSSDEHASDEHSCDEHVS</sequence>
<dbReference type="EMBL" id="ALBS01000280">
    <property type="protein sequence ID" value="EJT46727.1"/>
    <property type="molecule type" value="Genomic_DNA"/>
</dbReference>
<name>J6EVA2_TRIAS</name>
<reference evidence="1 2" key="1">
    <citation type="journal article" date="2012" name="Eukaryot. Cell">
        <title>Draft genome sequence of CBS 2479, the standard type strain of Trichosporon asahii.</title>
        <authorList>
            <person name="Yang R.Y."/>
            <person name="Li H.T."/>
            <person name="Zhu H."/>
            <person name="Zhou G.P."/>
            <person name="Wang M."/>
            <person name="Wang L."/>
        </authorList>
    </citation>
    <scope>NUCLEOTIDE SEQUENCE [LARGE SCALE GENOMIC DNA]</scope>
    <source>
        <strain evidence="2">ATCC 90039 / CBS 2479 / JCM 2466 / KCTC 7840 / NCYC 2677 / UAMH 7654</strain>
    </source>
</reference>
<evidence type="ECO:0000313" key="2">
    <source>
        <dbReference type="Proteomes" id="UP000002748"/>
    </source>
</evidence>